<evidence type="ECO:0000256" key="1">
    <source>
        <dbReference type="ARBA" id="ARBA00006336"/>
    </source>
</evidence>
<evidence type="ECO:0000256" key="4">
    <source>
        <dbReference type="ARBA" id="ARBA00022801"/>
    </source>
</evidence>
<dbReference type="AlphaFoldDB" id="A0A239VM44"/>
<dbReference type="EMBL" id="LT906453">
    <property type="protein sequence ID" value="SNV22668.1"/>
    <property type="molecule type" value="Genomic_DNA"/>
</dbReference>
<feature type="domain" description="Isochorismatase-like" evidence="8">
    <location>
        <begin position="23"/>
        <end position="206"/>
    </location>
</feature>
<organism evidence="9 10">
    <name type="scientific">Dermatophilus congolensis</name>
    <dbReference type="NCBI Taxonomy" id="1863"/>
    <lineage>
        <taxon>Bacteria</taxon>
        <taxon>Bacillati</taxon>
        <taxon>Actinomycetota</taxon>
        <taxon>Actinomycetes</taxon>
        <taxon>Micrococcales</taxon>
        <taxon>Dermatophilaceae</taxon>
        <taxon>Dermatophilus</taxon>
    </lineage>
</organism>
<name>A0A239VM44_9MICO</name>
<dbReference type="InterPro" id="IPR036380">
    <property type="entry name" value="Isochorismatase-like_sf"/>
</dbReference>
<dbReference type="KEGG" id="dco:SAMEA4475696_1606"/>
<evidence type="ECO:0000256" key="6">
    <source>
        <dbReference type="ARBA" id="ARBA00039017"/>
    </source>
</evidence>
<comment type="similarity">
    <text evidence="1">Belongs to the isochorismatase family.</text>
</comment>
<keyword evidence="4" id="KW-0378">Hydrolase</keyword>
<dbReference type="RefSeq" id="WP_084441336.1">
    <property type="nucleotide sequence ID" value="NZ_JAAFNI010000001.1"/>
</dbReference>
<dbReference type="PANTHER" id="PTHR11080">
    <property type="entry name" value="PYRAZINAMIDASE/NICOTINAMIDASE"/>
    <property type="match status" value="1"/>
</dbReference>
<dbReference type="InterPro" id="IPR052347">
    <property type="entry name" value="Isochorismatase_Nicotinamidase"/>
</dbReference>
<dbReference type="OrthoDB" id="9791276at2"/>
<accession>A0A239VM44</accession>
<dbReference type="GO" id="GO:0046872">
    <property type="term" value="F:metal ion binding"/>
    <property type="evidence" value="ECO:0007669"/>
    <property type="project" value="UniProtKB-KW"/>
</dbReference>
<dbReference type="Pfam" id="PF00857">
    <property type="entry name" value="Isochorismatase"/>
    <property type="match status" value="1"/>
</dbReference>
<protein>
    <recommendedName>
        <fullName evidence="6">nicotinamidase</fullName>
        <ecNumber evidence="6">3.5.1.19</ecNumber>
    </recommendedName>
    <alternativeName>
        <fullName evidence="7">Nicotinamide deamidase</fullName>
    </alternativeName>
</protein>
<dbReference type="EC" id="3.5.1.19" evidence="6"/>
<evidence type="ECO:0000259" key="8">
    <source>
        <dbReference type="Pfam" id="PF00857"/>
    </source>
</evidence>
<evidence type="ECO:0000256" key="5">
    <source>
        <dbReference type="ARBA" id="ARBA00037900"/>
    </source>
</evidence>
<keyword evidence="3" id="KW-0479">Metal-binding</keyword>
<evidence type="ECO:0000313" key="9">
    <source>
        <dbReference type="EMBL" id="SNV22668.1"/>
    </source>
</evidence>
<dbReference type="Gene3D" id="3.40.50.850">
    <property type="entry name" value="Isochorismatase-like"/>
    <property type="match status" value="1"/>
</dbReference>
<dbReference type="GO" id="GO:0008936">
    <property type="term" value="F:nicotinamidase activity"/>
    <property type="evidence" value="ECO:0007669"/>
    <property type="project" value="UniProtKB-EC"/>
</dbReference>
<dbReference type="PANTHER" id="PTHR11080:SF2">
    <property type="entry name" value="LD05707P"/>
    <property type="match status" value="1"/>
</dbReference>
<comment type="pathway">
    <text evidence="5">Cofactor biosynthesis; nicotinate biosynthesis; nicotinate from nicotinamide: step 1/1.</text>
</comment>
<keyword evidence="2" id="KW-0662">Pyridine nucleotide biosynthesis</keyword>
<gene>
    <name evidence="9" type="ORF">SAMEA4475696_01606</name>
</gene>
<dbReference type="Proteomes" id="UP000242637">
    <property type="component" value="Chromosome 1"/>
</dbReference>
<dbReference type="GO" id="GO:0019363">
    <property type="term" value="P:pyridine nucleotide biosynthetic process"/>
    <property type="evidence" value="ECO:0007669"/>
    <property type="project" value="UniProtKB-KW"/>
</dbReference>
<keyword evidence="10" id="KW-1185">Reference proteome</keyword>
<evidence type="ECO:0000256" key="7">
    <source>
        <dbReference type="ARBA" id="ARBA00043224"/>
    </source>
</evidence>
<sequence length="215" mass="22349">MRSRPFGERTTFPGTVVSDRAGCALVVVDVQRDFCEGGSLAVTGGAGVAAAITRYIGSGHEYDLVVATRDAHEDPGTHFSATPDFVDSWPAHCVQGTPGADFHPALEFRDFDAQFTKGAFAAAYSGFEGTTVAGVTLASYLHSHGIETVHIAGIATDYCVSATALDSMSRGFATTVLVDLTAPVNPQALTAVFNKWRRAGITVATSSASSDVVAG</sequence>
<reference evidence="9 10" key="1">
    <citation type="submission" date="2017-06" db="EMBL/GenBank/DDBJ databases">
        <authorList>
            <consortium name="Pathogen Informatics"/>
        </authorList>
    </citation>
    <scope>NUCLEOTIDE SEQUENCE [LARGE SCALE GENOMIC DNA]</scope>
    <source>
        <strain evidence="9 10">NCTC13039</strain>
    </source>
</reference>
<dbReference type="InterPro" id="IPR000868">
    <property type="entry name" value="Isochorismatase-like_dom"/>
</dbReference>
<evidence type="ECO:0000256" key="2">
    <source>
        <dbReference type="ARBA" id="ARBA00022642"/>
    </source>
</evidence>
<dbReference type="SUPFAM" id="SSF52499">
    <property type="entry name" value="Isochorismatase-like hydrolases"/>
    <property type="match status" value="1"/>
</dbReference>
<evidence type="ECO:0000313" key="10">
    <source>
        <dbReference type="Proteomes" id="UP000242637"/>
    </source>
</evidence>
<proteinExistence type="inferred from homology"/>
<evidence type="ECO:0000256" key="3">
    <source>
        <dbReference type="ARBA" id="ARBA00022723"/>
    </source>
</evidence>
<dbReference type="STRING" id="1121387.GCA_000429885_02270"/>